<dbReference type="Proteomes" id="UP001646157">
    <property type="component" value="Unassembled WGS sequence"/>
</dbReference>
<keyword evidence="2" id="KW-1185">Reference proteome</keyword>
<dbReference type="EMBL" id="JAFBDZ010000003">
    <property type="protein sequence ID" value="MBM7586547.1"/>
    <property type="molecule type" value="Genomic_DNA"/>
</dbReference>
<protein>
    <submittedName>
        <fullName evidence="1">Oxalate decarboxylase/phosphoglucose isomerase-like protein (Cupin superfamily)</fullName>
    </submittedName>
</protein>
<dbReference type="Pfam" id="PF14153">
    <property type="entry name" value="Spore_coat_CotO"/>
    <property type="match status" value="1"/>
</dbReference>
<dbReference type="InterPro" id="IPR025439">
    <property type="entry name" value="Spore_coat_CotO"/>
</dbReference>
<sequence>MGYDEVKRRDPLLYINQPKMQEAKANMQDMFRSKRQDPVKKEKAKMIAKRVMKPADDHEAVVQDSFKLSEKDKQEELKGALAFHRVKPFKEMNLEERIEYLLVTISGRPPFPCEYITEEGSFRGIIQKHDGEAIEVKTFQGDNVRIKKSALHEIKMIGL</sequence>
<name>A0ABS2NFA8_9BACI</name>
<accession>A0ABS2NFA8</accession>
<evidence type="ECO:0000313" key="1">
    <source>
        <dbReference type="EMBL" id="MBM7586547.1"/>
    </source>
</evidence>
<evidence type="ECO:0000313" key="2">
    <source>
        <dbReference type="Proteomes" id="UP001646157"/>
    </source>
</evidence>
<gene>
    <name evidence="1" type="ORF">JOC86_003099</name>
</gene>
<dbReference type="RefSeq" id="WP_205173759.1">
    <property type="nucleotide sequence ID" value="NZ_JAFBDZ010000003.1"/>
</dbReference>
<comment type="caution">
    <text evidence="1">The sequence shown here is derived from an EMBL/GenBank/DDBJ whole genome shotgun (WGS) entry which is preliminary data.</text>
</comment>
<reference evidence="1 2" key="1">
    <citation type="submission" date="2021-01" db="EMBL/GenBank/DDBJ databases">
        <title>Genomic Encyclopedia of Type Strains, Phase IV (KMG-IV): sequencing the most valuable type-strain genomes for metagenomic binning, comparative biology and taxonomic classification.</title>
        <authorList>
            <person name="Goeker M."/>
        </authorList>
    </citation>
    <scope>NUCLEOTIDE SEQUENCE [LARGE SCALE GENOMIC DNA]</scope>
    <source>
        <strain evidence="1 2">DSM 24834</strain>
    </source>
</reference>
<organism evidence="1 2">
    <name type="scientific">Rossellomorea pakistanensis</name>
    <dbReference type="NCBI Taxonomy" id="992288"/>
    <lineage>
        <taxon>Bacteria</taxon>
        <taxon>Bacillati</taxon>
        <taxon>Bacillota</taxon>
        <taxon>Bacilli</taxon>
        <taxon>Bacillales</taxon>
        <taxon>Bacillaceae</taxon>
        <taxon>Rossellomorea</taxon>
    </lineage>
</organism>
<proteinExistence type="predicted"/>